<proteinExistence type="predicted"/>
<evidence type="ECO:0000313" key="1">
    <source>
        <dbReference type="EMBL" id="AVQ12572.1"/>
    </source>
</evidence>
<accession>A0A2P1QUI8</accession>
<gene>
    <name evidence="1" type="ORF">XB16_2246</name>
</gene>
<evidence type="ECO:0000313" key="2">
    <source>
        <dbReference type="Proteomes" id="UP000033961"/>
    </source>
</evidence>
<name>A0A2P1QUI8_9LEPT</name>
<dbReference type="AlphaFoldDB" id="A0A2P1QUI8"/>
<organism evidence="1 2">
    <name type="scientific">Leptospira santarosai</name>
    <dbReference type="NCBI Taxonomy" id="28183"/>
    <lineage>
        <taxon>Bacteria</taxon>
        <taxon>Pseudomonadati</taxon>
        <taxon>Spirochaetota</taxon>
        <taxon>Spirochaetia</taxon>
        <taxon>Leptospirales</taxon>
        <taxon>Leptospiraceae</taxon>
        <taxon>Leptospira</taxon>
    </lineage>
</organism>
<sequence length="103" mass="12515">MCEREFHIFYIIPNFYGIKIEQHEKENNGMSFSDNVELPDLFCSMRHLKKEHLYKIHFPLYDSRQMAILCRNLISLAVIFEFYRSTEKTTLLYYTSNKRTLCF</sequence>
<reference evidence="1 2" key="1">
    <citation type="journal article" date="2015" name="Genome Announc.">
        <title>Draft Genome Sequences of Leptospira santarosai Strains U160, U164, and U233, Isolated from Asymptomatic Cattle.</title>
        <authorList>
            <person name="Kremer F.S."/>
            <person name="Eslabao M.R."/>
            <person name="Provisor M."/>
            <person name="Woloski R.D."/>
            <person name="Ramires O.V."/>
            <person name="Moreno L.Z."/>
            <person name="Moreno A.M."/>
            <person name="Hamond C."/>
            <person name="Lilenbaum W."/>
            <person name="Dellagostin O.A."/>
        </authorList>
    </citation>
    <scope>NUCLEOTIDE SEQUENCE [LARGE SCALE GENOMIC DNA]</scope>
    <source>
        <strain evidence="1 2">U160</strain>
    </source>
</reference>
<protein>
    <submittedName>
        <fullName evidence="1">Uncharacterized protein</fullName>
    </submittedName>
</protein>
<dbReference type="Proteomes" id="UP000033961">
    <property type="component" value="Chromosome I"/>
</dbReference>
<dbReference type="EMBL" id="CP027843">
    <property type="protein sequence ID" value="AVQ12572.1"/>
    <property type="molecule type" value="Genomic_DNA"/>
</dbReference>